<keyword evidence="7" id="KW-1185">Reference proteome</keyword>
<reference evidence="6 7" key="1">
    <citation type="submission" date="2016-10" db="EMBL/GenBank/DDBJ databases">
        <authorList>
            <person name="de Groot N.N."/>
        </authorList>
    </citation>
    <scope>NUCLEOTIDE SEQUENCE [LARGE SCALE GENOMIC DNA]</scope>
    <source>
        <strain evidence="6 7">DSM 16213</strain>
    </source>
</reference>
<keyword evidence="4" id="KW-0862">Zinc</keyword>
<dbReference type="GO" id="GO:0016787">
    <property type="term" value="F:hydrolase activity"/>
    <property type="evidence" value="ECO:0007669"/>
    <property type="project" value="UniProtKB-KW"/>
</dbReference>
<evidence type="ECO:0000256" key="1">
    <source>
        <dbReference type="ARBA" id="ARBA00007749"/>
    </source>
</evidence>
<dbReference type="InterPro" id="IPR036866">
    <property type="entry name" value="RibonucZ/Hydroxyglut_hydro"/>
</dbReference>
<evidence type="ECO:0000256" key="4">
    <source>
        <dbReference type="ARBA" id="ARBA00022833"/>
    </source>
</evidence>
<gene>
    <name evidence="6" type="ORF">SAMN04488003_10650</name>
</gene>
<sequence length="298" mass="32050">MTETPHHAADDALRHTVHRLSLGTAAVTTILDGAHVRTGIRPPFAMDRSDDQIAQTAAANHLPAHAFENTYTPTVIRTGGQVVLCDTGFGAGGRAAHAGRLRDRLAVAGYAPGDIDVVAFTHLHPDHIGGVMEGEAIAFPNARYIMGRREHAAWTSGDGIPPQRAQNRDLVLALLPQIAGRLTLAEDGDTVVPGLTALAAFGHSVGHMMYRLDDGAAQMLVWGDVTNHYVFSLQHPDSPVAFDDDPAMAIATRRRVLDMAATEGLLVSGHHMPFPAVGYVERHAGAYRWVPVTYQHRV</sequence>
<dbReference type="Proteomes" id="UP000199585">
    <property type="component" value="Unassembled WGS sequence"/>
</dbReference>
<comment type="similarity">
    <text evidence="1">Belongs to the metallo-beta-lactamase superfamily.</text>
</comment>
<feature type="domain" description="Metallo-beta-lactamase" evidence="5">
    <location>
        <begin position="70"/>
        <end position="270"/>
    </location>
</feature>
<dbReference type="STRING" id="245187.SAMN04488003_10650"/>
<accession>A0A1H8C3Y0</accession>
<dbReference type="AlphaFoldDB" id="A0A1H8C3Y0"/>
<keyword evidence="2" id="KW-0479">Metal-binding</keyword>
<protein>
    <submittedName>
        <fullName evidence="6">Glyoxylase, beta-lactamase superfamily II</fullName>
    </submittedName>
</protein>
<dbReference type="PANTHER" id="PTHR42978:SF6">
    <property type="entry name" value="QUORUM-QUENCHING LACTONASE YTNP-RELATED"/>
    <property type="match status" value="1"/>
</dbReference>
<dbReference type="PANTHER" id="PTHR42978">
    <property type="entry name" value="QUORUM-QUENCHING LACTONASE YTNP-RELATED-RELATED"/>
    <property type="match status" value="1"/>
</dbReference>
<dbReference type="SUPFAM" id="SSF56281">
    <property type="entry name" value="Metallo-hydrolase/oxidoreductase"/>
    <property type="match status" value="1"/>
</dbReference>
<dbReference type="CDD" id="cd07720">
    <property type="entry name" value="OPHC2-like_MBL-fold"/>
    <property type="match status" value="1"/>
</dbReference>
<evidence type="ECO:0000259" key="5">
    <source>
        <dbReference type="SMART" id="SM00849"/>
    </source>
</evidence>
<dbReference type="RefSeq" id="WP_089900387.1">
    <property type="nucleotide sequence ID" value="NZ_FOCI01000006.1"/>
</dbReference>
<dbReference type="GO" id="GO:0046872">
    <property type="term" value="F:metal ion binding"/>
    <property type="evidence" value="ECO:0007669"/>
    <property type="project" value="UniProtKB-KW"/>
</dbReference>
<dbReference type="InterPro" id="IPR051013">
    <property type="entry name" value="MBL_superfamily_lactonases"/>
</dbReference>
<dbReference type="OrthoDB" id="9773738at2"/>
<evidence type="ECO:0000313" key="6">
    <source>
        <dbReference type="EMBL" id="SEM89783.1"/>
    </source>
</evidence>
<evidence type="ECO:0000256" key="3">
    <source>
        <dbReference type="ARBA" id="ARBA00022801"/>
    </source>
</evidence>
<dbReference type="Gene3D" id="3.60.15.10">
    <property type="entry name" value="Ribonuclease Z/Hydroxyacylglutathione hydrolase-like"/>
    <property type="match status" value="1"/>
</dbReference>
<keyword evidence="3" id="KW-0378">Hydrolase</keyword>
<name>A0A1H8C3Y0_9RHOB</name>
<evidence type="ECO:0000256" key="2">
    <source>
        <dbReference type="ARBA" id="ARBA00022723"/>
    </source>
</evidence>
<proteinExistence type="inferred from homology"/>
<dbReference type="Pfam" id="PF00753">
    <property type="entry name" value="Lactamase_B"/>
    <property type="match status" value="1"/>
</dbReference>
<dbReference type="SMART" id="SM00849">
    <property type="entry name" value="Lactamase_B"/>
    <property type="match status" value="1"/>
</dbReference>
<dbReference type="InterPro" id="IPR001279">
    <property type="entry name" value="Metallo-B-lactamas"/>
</dbReference>
<evidence type="ECO:0000313" key="7">
    <source>
        <dbReference type="Proteomes" id="UP000199585"/>
    </source>
</evidence>
<dbReference type="EMBL" id="FOCI01000006">
    <property type="protein sequence ID" value="SEM89783.1"/>
    <property type="molecule type" value="Genomic_DNA"/>
</dbReference>
<organism evidence="6 7">
    <name type="scientific">Loktanella fryxellensis</name>
    <dbReference type="NCBI Taxonomy" id="245187"/>
    <lineage>
        <taxon>Bacteria</taxon>
        <taxon>Pseudomonadati</taxon>
        <taxon>Pseudomonadota</taxon>
        <taxon>Alphaproteobacteria</taxon>
        <taxon>Rhodobacterales</taxon>
        <taxon>Roseobacteraceae</taxon>
        <taxon>Loktanella</taxon>
    </lineage>
</organism>